<dbReference type="EMBL" id="BKCJ010308757">
    <property type="protein sequence ID" value="GEZ67652.1"/>
    <property type="molecule type" value="Genomic_DNA"/>
</dbReference>
<dbReference type="AlphaFoldDB" id="A0A699IJH2"/>
<comment type="caution">
    <text evidence="1">The sequence shown here is derived from an EMBL/GenBank/DDBJ whole genome shotgun (WGS) entry which is preliminary data.</text>
</comment>
<organism evidence="1">
    <name type="scientific">Tanacetum cinerariifolium</name>
    <name type="common">Dalmatian daisy</name>
    <name type="synonym">Chrysanthemum cinerariifolium</name>
    <dbReference type="NCBI Taxonomy" id="118510"/>
    <lineage>
        <taxon>Eukaryota</taxon>
        <taxon>Viridiplantae</taxon>
        <taxon>Streptophyta</taxon>
        <taxon>Embryophyta</taxon>
        <taxon>Tracheophyta</taxon>
        <taxon>Spermatophyta</taxon>
        <taxon>Magnoliopsida</taxon>
        <taxon>eudicotyledons</taxon>
        <taxon>Gunneridae</taxon>
        <taxon>Pentapetalae</taxon>
        <taxon>asterids</taxon>
        <taxon>campanulids</taxon>
        <taxon>Asterales</taxon>
        <taxon>Asteraceae</taxon>
        <taxon>Asteroideae</taxon>
        <taxon>Anthemideae</taxon>
        <taxon>Anthemidinae</taxon>
        <taxon>Tanacetum</taxon>
    </lineage>
</organism>
<gene>
    <name evidence="1" type="ORF">Tci_539625</name>
</gene>
<protein>
    <submittedName>
        <fullName evidence="1">Copia protein</fullName>
    </submittedName>
</protein>
<accession>A0A699IJH2</accession>
<feature type="non-terminal residue" evidence="1">
    <location>
        <position position="1"/>
    </location>
</feature>
<evidence type="ECO:0000313" key="1">
    <source>
        <dbReference type="EMBL" id="GEZ67652.1"/>
    </source>
</evidence>
<reference evidence="1" key="1">
    <citation type="journal article" date="2019" name="Sci. Rep.">
        <title>Draft genome of Tanacetum cinerariifolium, the natural source of mosquito coil.</title>
        <authorList>
            <person name="Yamashiro T."/>
            <person name="Shiraishi A."/>
            <person name="Satake H."/>
            <person name="Nakayama K."/>
        </authorList>
    </citation>
    <scope>NUCLEOTIDE SEQUENCE</scope>
</reference>
<dbReference type="PANTHER" id="PTHR11439:SF463">
    <property type="entry name" value="REVERSE TRANSCRIPTASE TY1_COPIA-TYPE DOMAIN-CONTAINING PROTEIN"/>
    <property type="match status" value="1"/>
</dbReference>
<name>A0A699IJH2_TANCI</name>
<proteinExistence type="predicted"/>
<sequence>EKTTTTQCNEIASLKRRVNKLEKKNRSRTYRLKRLYKVGLMAMVESSANKESLGEDASKQRRIDAIDADEEITLVSVQDEVVSNDVDKEMFDVDVLDSEEVFVVEHEVAIKRVNNEVNFIEEVVEVINTTKLIIDVAQVSVVGDKVSAASAATTVSAATTTTATITTVDDITLDQALEEIKNKEEVAIDAIPLSVKSLKIVDWKIYKEGRKSYYQIMRTDGKSQMYMVLSQRLKSFEREDLKDLYKPDIMFSVCLCARFQEAPKTSHLEAVKRILRYIKGTTHLGLWYPMGNGIETVVYADSDHAENYVD</sequence>
<dbReference type="PANTHER" id="PTHR11439">
    <property type="entry name" value="GAG-POL-RELATED RETROTRANSPOSON"/>
    <property type="match status" value="1"/>
</dbReference>